<dbReference type="InterPro" id="IPR029052">
    <property type="entry name" value="Metallo-depent_PP-like"/>
</dbReference>
<dbReference type="AlphaFoldDB" id="A0A3B0UEI8"/>
<proteinExistence type="predicted"/>
<name>A0A3B0UEI8_9ZZZZ</name>
<reference evidence="2" key="1">
    <citation type="submission" date="2018-06" db="EMBL/GenBank/DDBJ databases">
        <authorList>
            <person name="Zhirakovskaya E."/>
        </authorList>
    </citation>
    <scope>NUCLEOTIDE SEQUENCE</scope>
</reference>
<dbReference type="InterPro" id="IPR024654">
    <property type="entry name" value="Calcineurin-like_PHP_lpxH"/>
</dbReference>
<sequence length="165" mass="18829">MKRIGLLSDTHGFIHERLYPFFEKVDEVWHAGDIGNIETAGKLAAFKPLTAVYGNIDGQDVRAVYPLHNRFMCEELDVWITHIGGYPGRYERSVKPEVFSNPPGLFISGHSHILKIIFDKKLNFLHINPGAAGINGFHKVCTALRFVIEGKDIRELEVWEFPRKK</sequence>
<evidence type="ECO:0000259" key="1">
    <source>
        <dbReference type="Pfam" id="PF12850"/>
    </source>
</evidence>
<gene>
    <name evidence="2" type="ORF">MNBD_BACTEROID01-2140</name>
</gene>
<dbReference type="EMBL" id="UOEP01000180">
    <property type="protein sequence ID" value="VAW22899.1"/>
    <property type="molecule type" value="Genomic_DNA"/>
</dbReference>
<organism evidence="2">
    <name type="scientific">hydrothermal vent metagenome</name>
    <dbReference type="NCBI Taxonomy" id="652676"/>
    <lineage>
        <taxon>unclassified sequences</taxon>
        <taxon>metagenomes</taxon>
        <taxon>ecological metagenomes</taxon>
    </lineage>
</organism>
<dbReference type="Gene3D" id="3.60.21.10">
    <property type="match status" value="1"/>
</dbReference>
<dbReference type="SUPFAM" id="SSF56300">
    <property type="entry name" value="Metallo-dependent phosphatases"/>
    <property type="match status" value="1"/>
</dbReference>
<accession>A0A3B0UEI8</accession>
<dbReference type="Pfam" id="PF12850">
    <property type="entry name" value="Metallophos_2"/>
    <property type="match status" value="1"/>
</dbReference>
<protein>
    <recommendedName>
        <fullName evidence="1">Calcineurin-like phosphoesterase domain-containing protein</fullName>
    </recommendedName>
</protein>
<feature type="domain" description="Calcineurin-like phosphoesterase" evidence="1">
    <location>
        <begin position="3"/>
        <end position="146"/>
    </location>
</feature>
<evidence type="ECO:0000313" key="2">
    <source>
        <dbReference type="EMBL" id="VAW22899.1"/>
    </source>
</evidence>